<dbReference type="SUPFAM" id="SSF82185">
    <property type="entry name" value="Histone H3 K4-specific methyltransferase SET7/9 N-terminal domain"/>
    <property type="match status" value="1"/>
</dbReference>
<keyword evidence="3" id="KW-1185">Reference proteome</keyword>
<gene>
    <name evidence="2" type="ORF">NJT12_12365</name>
</gene>
<dbReference type="Gene3D" id="3.90.930.1">
    <property type="match status" value="1"/>
</dbReference>
<dbReference type="InterPro" id="IPR024311">
    <property type="entry name" value="Lipocalin-like"/>
</dbReference>
<evidence type="ECO:0000313" key="2">
    <source>
        <dbReference type="EMBL" id="MDA6070415.1"/>
    </source>
</evidence>
<dbReference type="Pfam" id="PF07661">
    <property type="entry name" value="MORN_2"/>
    <property type="match status" value="3"/>
</dbReference>
<protein>
    <recommendedName>
        <fullName evidence="1">Lipocalin-like domain-containing protein</fullName>
    </recommendedName>
</protein>
<dbReference type="PROSITE" id="PS51257">
    <property type="entry name" value="PROKAR_LIPOPROTEIN"/>
    <property type="match status" value="1"/>
</dbReference>
<organism evidence="2 3">
    <name type="scientific">Flavobacterium azizsancarii</name>
    <dbReference type="NCBI Taxonomy" id="2961580"/>
    <lineage>
        <taxon>Bacteria</taxon>
        <taxon>Pseudomonadati</taxon>
        <taxon>Bacteroidota</taxon>
        <taxon>Flavobacteriia</taxon>
        <taxon>Flavobacteriales</taxon>
        <taxon>Flavobacteriaceae</taxon>
        <taxon>Flavobacterium</taxon>
    </lineage>
</organism>
<dbReference type="InterPro" id="IPR011652">
    <property type="entry name" value="MORN_2"/>
</dbReference>
<evidence type="ECO:0000259" key="1">
    <source>
        <dbReference type="Pfam" id="PF13648"/>
    </source>
</evidence>
<dbReference type="RefSeq" id="WP_271336229.1">
    <property type="nucleotide sequence ID" value="NZ_JAMZNK010000018.1"/>
</dbReference>
<comment type="caution">
    <text evidence="2">The sequence shown here is derived from an EMBL/GenBank/DDBJ whole genome shotgun (WGS) entry which is preliminary data.</text>
</comment>
<evidence type="ECO:0000313" key="3">
    <source>
        <dbReference type="Proteomes" id="UP001212170"/>
    </source>
</evidence>
<accession>A0ABT4WD27</accession>
<dbReference type="EMBL" id="JAMZNK010000018">
    <property type="protein sequence ID" value="MDA6070415.1"/>
    <property type="molecule type" value="Genomic_DNA"/>
</dbReference>
<proteinExistence type="predicted"/>
<feature type="domain" description="Lipocalin-like" evidence="1">
    <location>
        <begin position="29"/>
        <end position="87"/>
    </location>
</feature>
<dbReference type="Pfam" id="PF13648">
    <property type="entry name" value="Lipocalin_4"/>
    <property type="match status" value="1"/>
</dbReference>
<reference evidence="2 3" key="1">
    <citation type="journal article" date="2023" name="Chemosphere">
        <title>Whole genome analysis of Flavobacterium aziz-sancarii sp. nov., isolated from Ardley Island (Antarctica), revealed a rich resistome and bioremediation potential.</title>
        <authorList>
            <person name="Otur C."/>
            <person name="Okay S."/>
            <person name="Kurt-Kizildogan A."/>
        </authorList>
    </citation>
    <scope>NUCLEOTIDE SEQUENCE [LARGE SCALE GENOMIC DNA]</scope>
    <source>
        <strain evidence="2 3">AC</strain>
    </source>
</reference>
<dbReference type="Proteomes" id="UP001212170">
    <property type="component" value="Unassembled WGS sequence"/>
</dbReference>
<sequence>MRLKITALFFVIISGLTSCQKEVLGKYYNIEDEKALHYIDFKEDGTFFHYYKKGSIKRSHSGKWTQENNKINILNWEEYSSEYLEIISGMGKAEFGITLGNQIFWIRGYFLNNTPDGSSPGSYIKEEDVSEVRIRRKKREEDREAYLKNKDTFYYPHTKNIRAIGIEESDSEGKAKNYDWKHFYITGELESEGGYSSDRKKGLWKYYYKNGQLKELGAFQDSLKVGTWDYFYDNGKLKESGVYIYVKKGSIDKISENSSSKYYLTKKRGPWKYYDTDGKLIRTKEFLSRGKAYDSLYLSWSDHKDKASVVSQREERIKEDEKDYSDYKASLTNKK</sequence>
<name>A0ABT4WD27_9FLAO</name>